<protein>
    <submittedName>
        <fullName evidence="2">MaoC dehydratase-like protein</fullName>
    </submittedName>
</protein>
<keyword evidence="3" id="KW-1185">Reference proteome</keyword>
<feature type="domain" description="MaoC-like" evidence="1">
    <location>
        <begin position="15"/>
        <end position="110"/>
    </location>
</feature>
<dbReference type="PANTHER" id="PTHR43437">
    <property type="entry name" value="HYDROXYACYL-THIOESTER DEHYDRATASE TYPE 2, MITOCHONDRIAL-RELATED"/>
    <property type="match status" value="1"/>
</dbReference>
<sequence>MKLSDSLPTIYIPEIKDEHIKRYGQVSNDFNALHFDHEAAQAAGFPGRIVHGMLTMGVSTKLISPWLSSCLLVKNYETTFRHPLILGDSLRIEGEIVEISETHALITFQGMNQHDHIIVIGEILLKEVPICD</sequence>
<organism evidence="2 3">
    <name type="scientific">Halalkalibacter nanhaiisediminis</name>
    <dbReference type="NCBI Taxonomy" id="688079"/>
    <lineage>
        <taxon>Bacteria</taxon>
        <taxon>Bacillati</taxon>
        <taxon>Bacillota</taxon>
        <taxon>Bacilli</taxon>
        <taxon>Bacillales</taxon>
        <taxon>Bacillaceae</taxon>
        <taxon>Halalkalibacter</taxon>
    </lineage>
</organism>
<accession>A0A562QD61</accession>
<dbReference type="Pfam" id="PF01575">
    <property type="entry name" value="MaoC_dehydratas"/>
    <property type="match status" value="1"/>
</dbReference>
<dbReference type="EMBL" id="VLKZ01000008">
    <property type="protein sequence ID" value="TWI54697.1"/>
    <property type="molecule type" value="Genomic_DNA"/>
</dbReference>
<evidence type="ECO:0000259" key="1">
    <source>
        <dbReference type="Pfam" id="PF01575"/>
    </source>
</evidence>
<name>A0A562QD61_9BACI</name>
<gene>
    <name evidence="2" type="ORF">IQ10_02922</name>
</gene>
<comment type="caution">
    <text evidence="2">The sequence shown here is derived from an EMBL/GenBank/DDBJ whole genome shotgun (WGS) entry which is preliminary data.</text>
</comment>
<dbReference type="InterPro" id="IPR029069">
    <property type="entry name" value="HotDog_dom_sf"/>
</dbReference>
<evidence type="ECO:0000313" key="2">
    <source>
        <dbReference type="EMBL" id="TWI54697.1"/>
    </source>
</evidence>
<dbReference type="GO" id="GO:0006633">
    <property type="term" value="P:fatty acid biosynthetic process"/>
    <property type="evidence" value="ECO:0007669"/>
    <property type="project" value="TreeGrafter"/>
</dbReference>
<dbReference type="RefSeq" id="WP_158640047.1">
    <property type="nucleotide sequence ID" value="NZ_VLKZ01000008.1"/>
</dbReference>
<dbReference type="OrthoDB" id="9801625at2"/>
<dbReference type="InterPro" id="IPR002539">
    <property type="entry name" value="MaoC-like_dom"/>
</dbReference>
<dbReference type="PANTHER" id="PTHR43437:SF3">
    <property type="entry name" value="HYDROXYACYL-THIOESTER DEHYDRATASE TYPE 2, MITOCHONDRIAL"/>
    <property type="match status" value="1"/>
</dbReference>
<dbReference type="Gene3D" id="3.10.129.10">
    <property type="entry name" value="Hotdog Thioesterase"/>
    <property type="match status" value="1"/>
</dbReference>
<dbReference type="GO" id="GO:0019171">
    <property type="term" value="F:(3R)-hydroxyacyl-[acyl-carrier-protein] dehydratase activity"/>
    <property type="evidence" value="ECO:0007669"/>
    <property type="project" value="TreeGrafter"/>
</dbReference>
<dbReference type="CDD" id="cd03441">
    <property type="entry name" value="R_hydratase_like"/>
    <property type="match status" value="1"/>
</dbReference>
<dbReference type="AlphaFoldDB" id="A0A562QD61"/>
<dbReference type="SUPFAM" id="SSF54637">
    <property type="entry name" value="Thioesterase/thiol ester dehydrase-isomerase"/>
    <property type="match status" value="1"/>
</dbReference>
<proteinExistence type="predicted"/>
<dbReference type="Proteomes" id="UP000315711">
    <property type="component" value="Unassembled WGS sequence"/>
</dbReference>
<dbReference type="InterPro" id="IPR050965">
    <property type="entry name" value="UPF0336/Enoyl-CoA_hydratase"/>
</dbReference>
<reference evidence="2 3" key="1">
    <citation type="journal article" date="2015" name="Stand. Genomic Sci.">
        <title>Genomic Encyclopedia of Bacterial and Archaeal Type Strains, Phase III: the genomes of soil and plant-associated and newly described type strains.</title>
        <authorList>
            <person name="Whitman W.B."/>
            <person name="Woyke T."/>
            <person name="Klenk H.P."/>
            <person name="Zhou Y."/>
            <person name="Lilburn T.G."/>
            <person name="Beck B.J."/>
            <person name="De Vos P."/>
            <person name="Vandamme P."/>
            <person name="Eisen J.A."/>
            <person name="Garrity G."/>
            <person name="Hugenholtz P."/>
            <person name="Kyrpides N.C."/>
        </authorList>
    </citation>
    <scope>NUCLEOTIDE SEQUENCE [LARGE SCALE GENOMIC DNA]</scope>
    <source>
        <strain evidence="2 3">CGMCC 1.10116</strain>
    </source>
</reference>
<evidence type="ECO:0000313" key="3">
    <source>
        <dbReference type="Proteomes" id="UP000315711"/>
    </source>
</evidence>